<proteinExistence type="predicted"/>
<dbReference type="Pfam" id="PF00501">
    <property type="entry name" value="AMP-binding"/>
    <property type="match status" value="1"/>
</dbReference>
<dbReference type="SUPFAM" id="SSF56801">
    <property type="entry name" value="Acetyl-CoA synthetase-like"/>
    <property type="match status" value="1"/>
</dbReference>
<accession>A0A0F8W3J5</accession>
<dbReference type="EMBL" id="LAZR01067581">
    <property type="protein sequence ID" value="KKK51292.1"/>
    <property type="molecule type" value="Genomic_DNA"/>
</dbReference>
<gene>
    <name evidence="2" type="ORF">LCGC14_3116400</name>
</gene>
<dbReference type="Gene3D" id="3.40.50.12780">
    <property type="entry name" value="N-terminal domain of ligase-like"/>
    <property type="match status" value="1"/>
</dbReference>
<dbReference type="AlphaFoldDB" id="A0A0F8W3J5"/>
<reference evidence="2" key="1">
    <citation type="journal article" date="2015" name="Nature">
        <title>Complex archaea that bridge the gap between prokaryotes and eukaryotes.</title>
        <authorList>
            <person name="Spang A."/>
            <person name="Saw J.H."/>
            <person name="Jorgensen S.L."/>
            <person name="Zaremba-Niedzwiedzka K."/>
            <person name="Martijn J."/>
            <person name="Lind A.E."/>
            <person name="van Eijk R."/>
            <person name="Schleper C."/>
            <person name="Guy L."/>
            <person name="Ettema T.J."/>
        </authorList>
    </citation>
    <scope>NUCLEOTIDE SEQUENCE</scope>
</reference>
<dbReference type="InterPro" id="IPR000873">
    <property type="entry name" value="AMP-dep_synth/lig_dom"/>
</dbReference>
<organism evidence="2">
    <name type="scientific">marine sediment metagenome</name>
    <dbReference type="NCBI Taxonomy" id="412755"/>
    <lineage>
        <taxon>unclassified sequences</taxon>
        <taxon>metagenomes</taxon>
        <taxon>ecological metagenomes</taxon>
    </lineage>
</organism>
<dbReference type="GO" id="GO:0006085">
    <property type="term" value="P:acetyl-CoA biosynthetic process"/>
    <property type="evidence" value="ECO:0007669"/>
    <property type="project" value="TreeGrafter"/>
</dbReference>
<dbReference type="PANTHER" id="PTHR24095:SF14">
    <property type="entry name" value="ACETYL-COENZYME A SYNTHETASE 1"/>
    <property type="match status" value="1"/>
</dbReference>
<evidence type="ECO:0000313" key="2">
    <source>
        <dbReference type="EMBL" id="KKK51292.1"/>
    </source>
</evidence>
<feature type="non-terminal residue" evidence="2">
    <location>
        <position position="154"/>
    </location>
</feature>
<dbReference type="PANTHER" id="PTHR24095">
    <property type="entry name" value="ACETYL-COENZYME A SYNTHETASE"/>
    <property type="match status" value="1"/>
</dbReference>
<sequence length="154" mass="16626">MKCGSSRLRSSGVNAELLDMTARFANVLKSLGVRRDDRVAIYLPLIPEAPAAMLACARIGAPHSVIFGGFSAEAVKERINDCDAKVLVTADFSLRRGKPLPMKESVDAVLPDCPSIDHCVVVRRTGGEIPWSESRDVWWHEAVAAASPDCPAEP</sequence>
<dbReference type="GO" id="GO:0003987">
    <property type="term" value="F:acetate-CoA ligase activity"/>
    <property type="evidence" value="ECO:0007669"/>
    <property type="project" value="TreeGrafter"/>
</dbReference>
<protein>
    <recommendedName>
        <fullName evidence="1">AMP-dependent synthetase/ligase domain-containing protein</fullName>
    </recommendedName>
</protein>
<comment type="caution">
    <text evidence="2">The sequence shown here is derived from an EMBL/GenBank/DDBJ whole genome shotgun (WGS) entry which is preliminary data.</text>
</comment>
<dbReference type="InterPro" id="IPR042099">
    <property type="entry name" value="ANL_N_sf"/>
</dbReference>
<evidence type="ECO:0000259" key="1">
    <source>
        <dbReference type="Pfam" id="PF00501"/>
    </source>
</evidence>
<feature type="domain" description="AMP-dependent synthetase/ligase" evidence="1">
    <location>
        <begin position="15"/>
        <end position="150"/>
    </location>
</feature>
<name>A0A0F8W3J5_9ZZZZ</name>